<dbReference type="EMBL" id="JWIC01000003">
    <property type="protein sequence ID" value="KID58574.1"/>
    <property type="molecule type" value="Genomic_DNA"/>
</dbReference>
<dbReference type="Proteomes" id="UP000031327">
    <property type="component" value="Unassembled WGS sequence"/>
</dbReference>
<dbReference type="InterPro" id="IPR021879">
    <property type="entry name" value="VC2046_fam"/>
</dbReference>
<accession>A0A0C1MNF2</accession>
<name>A0A0C1MNF2_9GAMM</name>
<gene>
    <name evidence="1" type="ORF">JF50_01450</name>
</gene>
<dbReference type="OrthoDB" id="7061360at2"/>
<comment type="caution">
    <text evidence="1">The sequence shown here is derived from an EMBL/GenBank/DDBJ whole genome shotgun (WGS) entry which is preliminary data.</text>
</comment>
<dbReference type="AlphaFoldDB" id="A0A0C1MNF2"/>
<evidence type="ECO:0000313" key="1">
    <source>
        <dbReference type="EMBL" id="KID58574.1"/>
    </source>
</evidence>
<sequence length="173" mass="19635">MQIEQLLLKESQLGNALSISVHESRRDDFALLLSALSQDVLDFSQFDLPRSAIDEVDKSEEALRKALQVGPKQPLAPEEFDFSIGQYNRYFVKDGGLEDIKLNECLDPEPFHIRDDKSHIPLHVVENLEPAVRAKLYRQKHPEVDVKDKEMDAAAFYDQLASGDMQSQLNIAV</sequence>
<protein>
    <submittedName>
        <fullName evidence="1">QueD like 2</fullName>
    </submittedName>
</protein>
<dbReference type="RefSeq" id="WP_039607747.1">
    <property type="nucleotide sequence ID" value="NZ_JWIC01000003.1"/>
</dbReference>
<evidence type="ECO:0000313" key="2">
    <source>
        <dbReference type="Proteomes" id="UP000031327"/>
    </source>
</evidence>
<dbReference type="Pfam" id="PF11993">
    <property type="entry name" value="VC2046"/>
    <property type="match status" value="1"/>
</dbReference>
<organism evidence="1 2">
    <name type="scientific">Pseudoalteromonas luteoviolacea</name>
    <dbReference type="NCBI Taxonomy" id="43657"/>
    <lineage>
        <taxon>Bacteria</taxon>
        <taxon>Pseudomonadati</taxon>
        <taxon>Pseudomonadota</taxon>
        <taxon>Gammaproteobacteria</taxon>
        <taxon>Alteromonadales</taxon>
        <taxon>Pseudoalteromonadaceae</taxon>
        <taxon>Pseudoalteromonas</taxon>
    </lineage>
</organism>
<proteinExistence type="predicted"/>
<reference evidence="1 2" key="1">
    <citation type="submission" date="2014-12" db="EMBL/GenBank/DDBJ databases">
        <title>Draft Genome Sequence of Pseudoalteromonas luteoviolacea HI1.</title>
        <authorList>
            <person name="Asahina A.Y."/>
            <person name="Hadfield M.G."/>
        </authorList>
    </citation>
    <scope>NUCLEOTIDE SEQUENCE [LARGE SCALE GENOMIC DNA]</scope>
    <source>
        <strain evidence="1 2">HI1</strain>
    </source>
</reference>